<dbReference type="PRINTS" id="PR00864">
    <property type="entry name" value="PREPILNPTASE"/>
</dbReference>
<keyword evidence="9" id="KW-0808">Transferase</keyword>
<dbReference type="RefSeq" id="WP_344794325.1">
    <property type="nucleotide sequence ID" value="NZ_BAABBN010000002.1"/>
</dbReference>
<comment type="function">
    <text evidence="9">Plays an essential role in type IV pili and type II pseudopili formation by proteolytically removing the leader sequence from substrate proteins and subsequently monomethylating the alpha-amino group of the newly exposed N-terminal phenylalanine.</text>
</comment>
<dbReference type="EC" id="3.4.23.43" evidence="9"/>
<protein>
    <recommendedName>
        <fullName evidence="9">Prepilin leader peptidase/N-methyltransferase</fullName>
        <ecNumber evidence="9">2.1.1.-</ecNumber>
        <ecNumber evidence="9">3.4.23.43</ecNumber>
    </recommendedName>
</protein>
<dbReference type="EMBL" id="BAABBN010000002">
    <property type="protein sequence ID" value="GAA3910030.1"/>
    <property type="molecule type" value="Genomic_DNA"/>
</dbReference>
<evidence type="ECO:0000256" key="2">
    <source>
        <dbReference type="ARBA" id="ARBA00005801"/>
    </source>
</evidence>
<dbReference type="Proteomes" id="UP001501565">
    <property type="component" value="Unassembled WGS sequence"/>
</dbReference>
<name>A0ABP7LYN5_9GAMM</name>
<keyword evidence="9" id="KW-0378">Hydrolase</keyword>
<keyword evidence="4" id="KW-0997">Cell inner membrane</keyword>
<feature type="transmembrane region" description="Helical" evidence="10">
    <location>
        <begin position="126"/>
        <end position="144"/>
    </location>
</feature>
<feature type="transmembrane region" description="Helical" evidence="10">
    <location>
        <begin position="12"/>
        <end position="32"/>
    </location>
</feature>
<evidence type="ECO:0000313" key="13">
    <source>
        <dbReference type="EMBL" id="GAA3910030.1"/>
    </source>
</evidence>
<feature type="domain" description="Prepilin type IV endopeptidase peptidase" evidence="11">
    <location>
        <begin position="133"/>
        <end position="242"/>
    </location>
</feature>
<feature type="transmembrane region" description="Helical" evidence="10">
    <location>
        <begin position="217"/>
        <end position="242"/>
    </location>
</feature>
<proteinExistence type="inferred from homology"/>
<keyword evidence="14" id="KW-1185">Reference proteome</keyword>
<accession>A0ABP7LYN5</accession>
<evidence type="ECO:0000256" key="9">
    <source>
        <dbReference type="RuleBase" id="RU003794"/>
    </source>
</evidence>
<evidence type="ECO:0000256" key="6">
    <source>
        <dbReference type="ARBA" id="ARBA00022989"/>
    </source>
</evidence>
<dbReference type="Pfam" id="PF06750">
    <property type="entry name" value="A24_N_bact"/>
    <property type="match status" value="1"/>
</dbReference>
<sequence>MELNYSGEQLLAFSVILGLLVGSFLNVVIYRVPVMLKRQWKEECHDFLELDKEKLEQESFNLVTPASTCPKCQHKIRPWENIPVISYLFLRGKCSNCKAHISLRYPSIEALTGLLSGVMIYHFQPTLAGAMAMVFIWLLIALFFIDLDEQLLPDNITLPLLWLGLIANSMNLYTDLTSALFGAVFGYLILWSIFWLFKLTTGKEGMGYGDFKLLAALGAWCGWMMLPQILIISSVIGLVFGLSQMFKSGESRPFPFGPSLAIAGVIAFLYGAEVNHWYLSTL</sequence>
<dbReference type="InterPro" id="IPR014032">
    <property type="entry name" value="Peptidase_A24A_bac"/>
</dbReference>
<feature type="transmembrane region" description="Helical" evidence="10">
    <location>
        <begin position="180"/>
        <end position="197"/>
    </location>
</feature>
<dbReference type="Gene3D" id="1.20.120.1220">
    <property type="match status" value="1"/>
</dbReference>
<dbReference type="Pfam" id="PF01478">
    <property type="entry name" value="Peptidase_A24"/>
    <property type="match status" value="1"/>
</dbReference>
<evidence type="ECO:0000313" key="14">
    <source>
        <dbReference type="Proteomes" id="UP001501565"/>
    </source>
</evidence>
<dbReference type="PANTHER" id="PTHR30487">
    <property type="entry name" value="TYPE 4 PREPILIN-LIKE PROTEINS LEADER PEPTIDE-PROCESSING ENZYME"/>
    <property type="match status" value="1"/>
</dbReference>
<evidence type="ECO:0000259" key="12">
    <source>
        <dbReference type="Pfam" id="PF06750"/>
    </source>
</evidence>
<dbReference type="InterPro" id="IPR010627">
    <property type="entry name" value="Prepilin_pept_A24_N"/>
</dbReference>
<evidence type="ECO:0000259" key="11">
    <source>
        <dbReference type="Pfam" id="PF01478"/>
    </source>
</evidence>
<comment type="caution">
    <text evidence="13">The sequence shown here is derived from an EMBL/GenBank/DDBJ whole genome shotgun (WGS) entry which is preliminary data.</text>
</comment>
<evidence type="ECO:0000256" key="5">
    <source>
        <dbReference type="ARBA" id="ARBA00022692"/>
    </source>
</evidence>
<feature type="domain" description="Prepilin peptidase A24 N-terminal" evidence="12">
    <location>
        <begin position="16"/>
        <end position="123"/>
    </location>
</feature>
<comment type="subcellular location">
    <subcellularLocation>
        <location evidence="1">Cell inner membrane</location>
        <topology evidence="1">Multi-pass membrane protein</topology>
    </subcellularLocation>
    <subcellularLocation>
        <location evidence="9">Cell membrane</location>
        <topology evidence="9">Multi-pass membrane protein</topology>
    </subcellularLocation>
</comment>
<dbReference type="InterPro" id="IPR050882">
    <property type="entry name" value="Prepilin_peptidase/N-MTase"/>
</dbReference>
<evidence type="ECO:0000256" key="8">
    <source>
        <dbReference type="RuleBase" id="RU003793"/>
    </source>
</evidence>
<keyword evidence="9" id="KW-0511">Multifunctional enzyme</keyword>
<evidence type="ECO:0000256" key="4">
    <source>
        <dbReference type="ARBA" id="ARBA00022519"/>
    </source>
</evidence>
<evidence type="ECO:0000256" key="1">
    <source>
        <dbReference type="ARBA" id="ARBA00004429"/>
    </source>
</evidence>
<dbReference type="EC" id="2.1.1.-" evidence="9"/>
<feature type="transmembrane region" description="Helical" evidence="10">
    <location>
        <begin position="254"/>
        <end position="272"/>
    </location>
</feature>
<comment type="catalytic activity">
    <reaction evidence="9">
        <text>Typically cleaves a -Gly-|-Phe- bond to release an N-terminal, basic peptide of 5-8 residues from type IV prepilin, and then N-methylates the new N-terminal amino group, the methyl donor being S-adenosyl-L-methionine.</text>
        <dbReference type="EC" id="3.4.23.43"/>
    </reaction>
</comment>
<keyword evidence="6 10" id="KW-1133">Transmembrane helix</keyword>
<comment type="similarity">
    <text evidence="2 8">Belongs to the peptidase A24 family.</text>
</comment>
<keyword evidence="7 10" id="KW-0472">Membrane</keyword>
<keyword evidence="9" id="KW-0489">Methyltransferase</keyword>
<dbReference type="InterPro" id="IPR000045">
    <property type="entry name" value="Prepilin_IV_endopep_pep"/>
</dbReference>
<keyword evidence="5 9" id="KW-0812">Transmembrane</keyword>
<gene>
    <name evidence="13" type="primary">pilD</name>
    <name evidence="13" type="ORF">GCM10022277_00900</name>
</gene>
<reference evidence="14" key="1">
    <citation type="journal article" date="2019" name="Int. J. Syst. Evol. Microbiol.">
        <title>The Global Catalogue of Microorganisms (GCM) 10K type strain sequencing project: providing services to taxonomists for standard genome sequencing and annotation.</title>
        <authorList>
            <consortium name="The Broad Institute Genomics Platform"/>
            <consortium name="The Broad Institute Genome Sequencing Center for Infectious Disease"/>
            <person name="Wu L."/>
            <person name="Ma J."/>
        </authorList>
    </citation>
    <scope>NUCLEOTIDE SEQUENCE [LARGE SCALE GENOMIC DNA]</scope>
    <source>
        <strain evidence="14">JCM 17551</strain>
    </source>
</reference>
<evidence type="ECO:0000256" key="7">
    <source>
        <dbReference type="ARBA" id="ARBA00023136"/>
    </source>
</evidence>
<organism evidence="13 14">
    <name type="scientific">Litoribacillus peritrichatus</name>
    <dbReference type="NCBI Taxonomy" id="718191"/>
    <lineage>
        <taxon>Bacteria</taxon>
        <taxon>Pseudomonadati</taxon>
        <taxon>Pseudomonadota</taxon>
        <taxon>Gammaproteobacteria</taxon>
        <taxon>Oceanospirillales</taxon>
        <taxon>Oceanospirillaceae</taxon>
        <taxon>Litoribacillus</taxon>
    </lineage>
</organism>
<evidence type="ECO:0000256" key="10">
    <source>
        <dbReference type="SAM" id="Phobius"/>
    </source>
</evidence>
<keyword evidence="3" id="KW-1003">Cell membrane</keyword>
<dbReference type="PANTHER" id="PTHR30487:SF0">
    <property type="entry name" value="PREPILIN LEADER PEPTIDASE_N-METHYLTRANSFERASE-RELATED"/>
    <property type="match status" value="1"/>
</dbReference>
<evidence type="ECO:0000256" key="3">
    <source>
        <dbReference type="ARBA" id="ARBA00022475"/>
    </source>
</evidence>
<keyword evidence="9" id="KW-0645">Protease</keyword>